<dbReference type="InterPro" id="IPR029063">
    <property type="entry name" value="SAM-dependent_MTases_sf"/>
</dbReference>
<dbReference type="Pfam" id="PF00891">
    <property type="entry name" value="Methyltransf_2"/>
    <property type="match status" value="1"/>
</dbReference>
<protein>
    <submittedName>
        <fullName evidence="5 7">S-adenosyl-L-methionine-dependent methyltransferase</fullName>
    </submittedName>
</protein>
<dbReference type="GO" id="GO:0008171">
    <property type="term" value="F:O-methyltransferase activity"/>
    <property type="evidence" value="ECO:0007669"/>
    <property type="project" value="InterPro"/>
</dbReference>
<dbReference type="PANTHER" id="PTHR43712">
    <property type="entry name" value="PUTATIVE (AFU_ORTHOLOGUE AFUA_4G14580)-RELATED"/>
    <property type="match status" value="1"/>
</dbReference>
<evidence type="ECO:0000259" key="4">
    <source>
        <dbReference type="Pfam" id="PF00891"/>
    </source>
</evidence>
<reference evidence="7" key="3">
    <citation type="submission" date="2025-04" db="UniProtKB">
        <authorList>
            <consortium name="RefSeq"/>
        </authorList>
    </citation>
    <scope>IDENTIFICATION</scope>
    <source>
        <strain evidence="7">CBS 781.70</strain>
    </source>
</reference>
<dbReference type="InterPro" id="IPR036390">
    <property type="entry name" value="WH_DNA-bd_sf"/>
</dbReference>
<dbReference type="Gene3D" id="3.40.50.150">
    <property type="entry name" value="Vaccinia Virus protein VP39"/>
    <property type="match status" value="1"/>
</dbReference>
<evidence type="ECO:0000256" key="2">
    <source>
        <dbReference type="ARBA" id="ARBA00022679"/>
    </source>
</evidence>
<dbReference type="GeneID" id="54416675"/>
<dbReference type="EMBL" id="ML975152">
    <property type="protein sequence ID" value="KAF1814913.1"/>
    <property type="molecule type" value="Genomic_DNA"/>
</dbReference>
<evidence type="ECO:0000256" key="3">
    <source>
        <dbReference type="ARBA" id="ARBA00022691"/>
    </source>
</evidence>
<dbReference type="InterPro" id="IPR016461">
    <property type="entry name" value="COMT-like"/>
</dbReference>
<gene>
    <name evidence="5 7" type="ORF">P152DRAFT_391617</name>
</gene>
<keyword evidence="6" id="KW-1185">Reference proteome</keyword>
<dbReference type="SUPFAM" id="SSF53335">
    <property type="entry name" value="S-adenosyl-L-methionine-dependent methyltransferases"/>
    <property type="match status" value="1"/>
</dbReference>
<evidence type="ECO:0000256" key="1">
    <source>
        <dbReference type="ARBA" id="ARBA00022603"/>
    </source>
</evidence>
<dbReference type="PANTHER" id="PTHR43712:SF5">
    <property type="entry name" value="O-METHYLTRANSFERASE ASQN-RELATED"/>
    <property type="match status" value="1"/>
</dbReference>
<dbReference type="SUPFAM" id="SSF46785">
    <property type="entry name" value="Winged helix' DNA-binding domain"/>
    <property type="match status" value="1"/>
</dbReference>
<dbReference type="OrthoDB" id="1606438at2759"/>
<evidence type="ECO:0000313" key="7">
    <source>
        <dbReference type="RefSeq" id="XP_033536544.1"/>
    </source>
</evidence>
<dbReference type="GO" id="GO:0032259">
    <property type="term" value="P:methylation"/>
    <property type="evidence" value="ECO:0007669"/>
    <property type="project" value="UniProtKB-KW"/>
</dbReference>
<reference evidence="5 7" key="1">
    <citation type="submission" date="2020-01" db="EMBL/GenBank/DDBJ databases">
        <authorList>
            <consortium name="DOE Joint Genome Institute"/>
            <person name="Haridas S."/>
            <person name="Albert R."/>
            <person name="Binder M."/>
            <person name="Bloem J."/>
            <person name="Labutti K."/>
            <person name="Salamov A."/>
            <person name="Andreopoulos B."/>
            <person name="Baker S.E."/>
            <person name="Barry K."/>
            <person name="Bills G."/>
            <person name="Bluhm B.H."/>
            <person name="Cannon C."/>
            <person name="Castanera R."/>
            <person name="Culley D.E."/>
            <person name="Daum C."/>
            <person name="Ezra D."/>
            <person name="Gonzalez J.B."/>
            <person name="Henrissat B."/>
            <person name="Kuo A."/>
            <person name="Liang C."/>
            <person name="Lipzen A."/>
            <person name="Lutzoni F."/>
            <person name="Magnuson J."/>
            <person name="Mondo S."/>
            <person name="Nolan M."/>
            <person name="Ohm R."/>
            <person name="Pangilinan J."/>
            <person name="Park H.-J."/>
            <person name="Ramirez L."/>
            <person name="Alfaro M."/>
            <person name="Sun H."/>
            <person name="Tritt A."/>
            <person name="Yoshinaga Y."/>
            <person name="Zwiers L.-H."/>
            <person name="Turgeon B.G."/>
            <person name="Goodwin S.B."/>
            <person name="Spatafora J.W."/>
            <person name="Crous P.W."/>
            <person name="Grigoriev I.V."/>
        </authorList>
    </citation>
    <scope>NUCLEOTIDE SEQUENCE</scope>
    <source>
        <strain evidence="5 7">CBS 781.70</strain>
    </source>
</reference>
<dbReference type="RefSeq" id="XP_033536544.1">
    <property type="nucleotide sequence ID" value="XM_033676105.1"/>
</dbReference>
<sequence length="432" mass="48792">MAFQRVPTLVQLAKRILTNAKSLEASVAASPTFQNDTMQRLPEPVDSVRKEIIDGTNLLNSLVRGGAGPFGRIQHTTSFTYLNELSLQAVYRYRIPQNVPVDQSISFTDLSKKVGVEESKLVRLLRHAMTYHMFYEPKKGSIAHTVDSRALLDDPTLYDFVGTCIEDLRPASSKVLDAFKKWPQSEEMNHCGFSLAWDTDKPMYAYLRDHPERMRRFAGLMARTTQPSSIRAATLVGSAYPWQDLKSGTVVDIGGGNGHISVAIGESHPHLDFIIQDLQQMPKEVQEKAVPQALKSKVQYQQHNFFAPQPVKGAVAYMLMQILHNWSDKYCVQILQQLIPALEPGARIIVIDRVIPERGEVPDVEYHEVLTLDLIMMQLFNARERSLEDTKKMFALADPRFKWVGAYRVGPGPYTMLEAIWAPDEVHDTPTN</sequence>
<evidence type="ECO:0000313" key="6">
    <source>
        <dbReference type="Proteomes" id="UP000504638"/>
    </source>
</evidence>
<proteinExistence type="predicted"/>
<organism evidence="5">
    <name type="scientific">Eremomyces bilateralis CBS 781.70</name>
    <dbReference type="NCBI Taxonomy" id="1392243"/>
    <lineage>
        <taxon>Eukaryota</taxon>
        <taxon>Fungi</taxon>
        <taxon>Dikarya</taxon>
        <taxon>Ascomycota</taxon>
        <taxon>Pezizomycotina</taxon>
        <taxon>Dothideomycetes</taxon>
        <taxon>Dothideomycetes incertae sedis</taxon>
        <taxon>Eremomycetales</taxon>
        <taxon>Eremomycetaceae</taxon>
        <taxon>Eremomyces</taxon>
    </lineage>
</organism>
<reference evidence="7" key="2">
    <citation type="submission" date="2020-04" db="EMBL/GenBank/DDBJ databases">
        <authorList>
            <consortium name="NCBI Genome Project"/>
        </authorList>
    </citation>
    <scope>NUCLEOTIDE SEQUENCE</scope>
    <source>
        <strain evidence="7">CBS 781.70</strain>
    </source>
</reference>
<feature type="domain" description="O-methyltransferase C-terminal" evidence="4">
    <location>
        <begin position="190"/>
        <end position="395"/>
    </location>
</feature>
<evidence type="ECO:0000313" key="5">
    <source>
        <dbReference type="EMBL" id="KAF1814913.1"/>
    </source>
</evidence>
<dbReference type="AlphaFoldDB" id="A0A6G1GA48"/>
<dbReference type="InterPro" id="IPR001077">
    <property type="entry name" value="COMT_C"/>
</dbReference>
<dbReference type="InterPro" id="IPR036388">
    <property type="entry name" value="WH-like_DNA-bd_sf"/>
</dbReference>
<dbReference type="Proteomes" id="UP000504638">
    <property type="component" value="Unplaced"/>
</dbReference>
<keyword evidence="3" id="KW-0949">S-adenosyl-L-methionine</keyword>
<dbReference type="Gene3D" id="1.10.10.10">
    <property type="entry name" value="Winged helix-like DNA-binding domain superfamily/Winged helix DNA-binding domain"/>
    <property type="match status" value="1"/>
</dbReference>
<dbReference type="PROSITE" id="PS51683">
    <property type="entry name" value="SAM_OMT_II"/>
    <property type="match status" value="1"/>
</dbReference>
<keyword evidence="2 5" id="KW-0808">Transferase</keyword>
<keyword evidence="1 5" id="KW-0489">Methyltransferase</keyword>
<name>A0A6G1GA48_9PEZI</name>
<accession>A0A6G1GA48</accession>